<evidence type="ECO:0000313" key="1">
    <source>
        <dbReference type="EMBL" id="MBR9970203.1"/>
    </source>
</evidence>
<evidence type="ECO:0000313" key="2">
    <source>
        <dbReference type="Proteomes" id="UP000680714"/>
    </source>
</evidence>
<comment type="caution">
    <text evidence="1">The sequence shown here is derived from an EMBL/GenBank/DDBJ whole genome shotgun (WGS) entry which is preliminary data.</text>
</comment>
<sequence>MGSRGPLLLRRTTNHVLDALLKAAEGAWQGHPKEMAALRDIITGLEASVQFDEFYRRSYRELLDVVEQEKMEQRRTNAFGRLMVHHLGPQFEAGSLDREFLPNIFSFFHLVLGDDAGFYGEQCLKQVAEMKAELKEDFSWDAYYDSLPAKLILWHTLTRIAGSFKRWDLRKDWFMKLMQYTPTTVSIGSNAFVTREVDHDEPHVFGNHQFCVFFQALFSPLTHMLPADEAAFKKEFGTDPHHLIGPFLVHLATCEI</sequence>
<name>A0ABS5I931_9PROT</name>
<organism evidence="1 2">
    <name type="scientific">Magnetospirillum sulfuroxidans</name>
    <dbReference type="NCBI Taxonomy" id="611300"/>
    <lineage>
        <taxon>Bacteria</taxon>
        <taxon>Pseudomonadati</taxon>
        <taxon>Pseudomonadota</taxon>
        <taxon>Alphaproteobacteria</taxon>
        <taxon>Rhodospirillales</taxon>
        <taxon>Rhodospirillaceae</taxon>
        <taxon>Magnetospirillum</taxon>
    </lineage>
</organism>
<dbReference type="Proteomes" id="UP000680714">
    <property type="component" value="Unassembled WGS sequence"/>
</dbReference>
<reference evidence="1 2" key="1">
    <citation type="submission" date="2021-04" db="EMBL/GenBank/DDBJ databases">
        <title>Magnetospirillum sulfuroxidans sp. nov., a facultative chemolithoautotrophic sulfur-oxidizing alphaproteobacterium isolated from freshwater sediment and proposals for Paramagetospirillum gen. nov., and Magnetospirillaceae fam. nov.</title>
        <authorList>
            <person name="Koziaeva V."/>
            <person name="Geelhoed J.S."/>
            <person name="Sorokin D.Y."/>
            <person name="Grouzdev D.S."/>
        </authorList>
    </citation>
    <scope>NUCLEOTIDE SEQUENCE [LARGE SCALE GENOMIC DNA]</scope>
    <source>
        <strain evidence="1 2">J10</strain>
    </source>
</reference>
<accession>A0ABS5I931</accession>
<evidence type="ECO:0008006" key="3">
    <source>
        <dbReference type="Google" id="ProtNLM"/>
    </source>
</evidence>
<dbReference type="EMBL" id="JAGTUF010000001">
    <property type="protein sequence ID" value="MBR9970203.1"/>
    <property type="molecule type" value="Genomic_DNA"/>
</dbReference>
<dbReference type="RefSeq" id="WP_211545715.1">
    <property type="nucleotide sequence ID" value="NZ_JAGTUF010000001.1"/>
</dbReference>
<proteinExistence type="predicted"/>
<gene>
    <name evidence="1" type="ORF">KEC16_00570</name>
</gene>
<keyword evidence="2" id="KW-1185">Reference proteome</keyword>
<protein>
    <recommendedName>
        <fullName evidence="3">DNA-binding domain-containing protein</fullName>
    </recommendedName>
</protein>